<dbReference type="Pfam" id="PF13476">
    <property type="entry name" value="AAA_23"/>
    <property type="match status" value="1"/>
</dbReference>
<dbReference type="InterPro" id="IPR027417">
    <property type="entry name" value="P-loop_NTPase"/>
</dbReference>
<evidence type="ECO:0000313" key="3">
    <source>
        <dbReference type="EMBL" id="MCH4814041.1"/>
    </source>
</evidence>
<sequence length="997" mass="111549">MSKLDSITLSNMRKFGPDVTIDVSPGATILLAPNGTGKTTVFEAIEFGLTGKIGRLRDDLLHVIRDDQEFAKVSLNFAGLTATSKVTAAGKVSRDGDLSTLFPGIPANDLPFLLRLTHLLDQRENEWIVKAEEKEAGSQLARLPIGRDGSRARTRLPAVRRSLTDQKTREEEMLIDFEKELNEWNRLVRERDAAAAGAVGALRPRDHLARAISEAAAQTQSLDQIPTALLSEPVSQDTLTLAHSSLVEILRAKVQRVKAQIAGLAEADDLVERFCSVRSRIEALNAQLTSAIETLDTHSKNRSEKVALLQEHQANILLAQQEQFSVWQELERLVNEASARQQVEHRKKALAEAASAVGLAEEQCRQLQEQHERSQQIRNQHAYVDNQLQTLDQSEKRLREGQRLVVEWKATEERLRKNHKESDLLEEALEHLRVFLAEKRAAQEACQTSESTARTHYQVLSSSTDLIRQAVASIAEHLPSDQDNCPLCLQPHGAATLQERVAKALQAINPHLTSAEQQLRTASEVLITSETEVNFALAAVQDCQAELAKLNSNRQDLEQQILVFRIDPILASDSVLLAQESLRRQLEGIAATRLSLTDRRSAFEPLIAPEVYEQALHDYEGAVKALDKVRVQHSEALTRLDQAVATLSDLTSEAPHARTLEELTVQRNQLDNRISDLNGKVVTVQSELETQQSQLLEFKSIIQSTEEAIRQDQSQLASLRTSWQGLTLTGDPLSEVAHARAITLATTSSDLESHLRALEFLGVEISAWAKLNESQLAQRLIDAQRLDRSEESFFDYLNDRIILVRQTLSDLTKLSDAMDSLDNSLKREIGNIQKHVGKVVPRWQALLKRVVREPRFHEASLKFFNSYNKDRAEVSVPLGNKSAPVPDIASEAQLTDLQLTFLLSMAMSHQWSPWKALLLDDPTQHHDLVHASAVFDVLRDYIVDHGFQVVIATHDALQARYFLRKLQNDGIDANIWTLLPTEHGVTAERGNGKQRIR</sequence>
<feature type="domain" description="Rad50/SbcC-type AAA" evidence="2">
    <location>
        <begin position="6"/>
        <end position="71"/>
    </location>
</feature>
<dbReference type="Gene3D" id="3.40.50.300">
    <property type="entry name" value="P-loop containing nucleotide triphosphate hydrolases"/>
    <property type="match status" value="2"/>
</dbReference>
<dbReference type="Proteomes" id="UP001320609">
    <property type="component" value="Unassembled WGS sequence"/>
</dbReference>
<feature type="coiled-coil region" evidence="1">
    <location>
        <begin position="660"/>
        <end position="722"/>
    </location>
</feature>
<feature type="coiled-coil region" evidence="1">
    <location>
        <begin position="247"/>
        <end position="301"/>
    </location>
</feature>
<evidence type="ECO:0000259" key="2">
    <source>
        <dbReference type="Pfam" id="PF13476"/>
    </source>
</evidence>
<dbReference type="RefSeq" id="WP_240720530.1">
    <property type="nucleotide sequence ID" value="NZ_JAKVTW010000032.1"/>
</dbReference>
<gene>
    <name evidence="3" type="ORF">MLE19_22245</name>
</gene>
<accession>A0ABS9SD54</accession>
<keyword evidence="1" id="KW-0175">Coiled coil</keyword>
<feature type="coiled-coil region" evidence="1">
    <location>
        <begin position="350"/>
        <end position="380"/>
    </location>
</feature>
<dbReference type="EMBL" id="JAKVTW010000032">
    <property type="protein sequence ID" value="MCH4814041.1"/>
    <property type="molecule type" value="Genomic_DNA"/>
</dbReference>
<comment type="caution">
    <text evidence="3">The sequence shown here is derived from an EMBL/GenBank/DDBJ whole genome shotgun (WGS) entry which is preliminary data.</text>
</comment>
<evidence type="ECO:0000256" key="1">
    <source>
        <dbReference type="SAM" id="Coils"/>
    </source>
</evidence>
<reference evidence="3 4" key="1">
    <citation type="submission" date="2022-03" db="EMBL/GenBank/DDBJ databases">
        <title>Genomic signatures underlying metal tolerance in selected Arctic bacterial isolates.</title>
        <authorList>
            <person name="Thomas F.A."/>
            <person name="Venkatachalam S."/>
            <person name="Krishnan K.P."/>
        </authorList>
    </citation>
    <scope>NUCLEOTIDE SEQUENCE [LARGE SCALE GENOMIC DNA]</scope>
    <source>
        <strain evidence="3 4">HM116</strain>
    </source>
</reference>
<dbReference type="PANTHER" id="PTHR32114">
    <property type="entry name" value="ABC TRANSPORTER ABCH.3"/>
    <property type="match status" value="1"/>
</dbReference>
<dbReference type="PANTHER" id="PTHR32114:SF2">
    <property type="entry name" value="ABC TRANSPORTER ABCH.3"/>
    <property type="match status" value="1"/>
</dbReference>
<evidence type="ECO:0000313" key="4">
    <source>
        <dbReference type="Proteomes" id="UP001320609"/>
    </source>
</evidence>
<name>A0ABS9SD54_9GAMM</name>
<keyword evidence="4" id="KW-1185">Reference proteome</keyword>
<feature type="coiled-coil region" evidence="1">
    <location>
        <begin position="160"/>
        <end position="187"/>
    </location>
</feature>
<feature type="coiled-coil region" evidence="1">
    <location>
        <begin position="533"/>
        <end position="567"/>
    </location>
</feature>
<organism evidence="3 4">
    <name type="scientific">Vreelandella neptunia</name>
    <dbReference type="NCBI Taxonomy" id="115551"/>
    <lineage>
        <taxon>Bacteria</taxon>
        <taxon>Pseudomonadati</taxon>
        <taxon>Pseudomonadota</taxon>
        <taxon>Gammaproteobacteria</taxon>
        <taxon>Oceanospirillales</taxon>
        <taxon>Halomonadaceae</taxon>
        <taxon>Vreelandella</taxon>
    </lineage>
</organism>
<proteinExistence type="predicted"/>
<dbReference type="SUPFAM" id="SSF52540">
    <property type="entry name" value="P-loop containing nucleoside triphosphate hydrolases"/>
    <property type="match status" value="1"/>
</dbReference>
<protein>
    <recommendedName>
        <fullName evidence="2">Rad50/SbcC-type AAA domain-containing protein</fullName>
    </recommendedName>
</protein>
<dbReference type="InterPro" id="IPR038729">
    <property type="entry name" value="Rad50/SbcC_AAA"/>
</dbReference>